<accession>A0AA88UQE5</accession>
<feature type="region of interest" description="Disordered" evidence="1">
    <location>
        <begin position="437"/>
        <end position="497"/>
    </location>
</feature>
<dbReference type="Proteomes" id="UP001187471">
    <property type="component" value="Unassembled WGS sequence"/>
</dbReference>
<name>A0AA88UQE5_9ASTE</name>
<dbReference type="AlphaFoldDB" id="A0AA88UQE5"/>
<reference evidence="3" key="1">
    <citation type="submission" date="2022-12" db="EMBL/GenBank/DDBJ databases">
        <title>Draft genome assemblies for two species of Escallonia (Escalloniales).</title>
        <authorList>
            <person name="Chanderbali A."/>
            <person name="Dervinis C."/>
            <person name="Anghel I."/>
            <person name="Soltis D."/>
            <person name="Soltis P."/>
            <person name="Zapata F."/>
        </authorList>
    </citation>
    <scope>NUCLEOTIDE SEQUENCE</scope>
    <source>
        <strain evidence="3">UCBG92.1500</strain>
        <tissue evidence="3">Leaf</tissue>
    </source>
</reference>
<evidence type="ECO:0000313" key="4">
    <source>
        <dbReference type="Proteomes" id="UP001187471"/>
    </source>
</evidence>
<dbReference type="Gene3D" id="3.20.20.140">
    <property type="entry name" value="Metal-dependent hydrolases"/>
    <property type="match status" value="1"/>
</dbReference>
<feature type="compositionally biased region" description="Low complexity" evidence="1">
    <location>
        <begin position="441"/>
        <end position="457"/>
    </location>
</feature>
<evidence type="ECO:0000256" key="1">
    <source>
        <dbReference type="SAM" id="MobiDB-lite"/>
    </source>
</evidence>
<evidence type="ECO:0000259" key="2">
    <source>
        <dbReference type="Pfam" id="PF19259"/>
    </source>
</evidence>
<keyword evidence="4" id="KW-1185">Reference proteome</keyword>
<dbReference type="PANTHER" id="PTHR22642">
    <property type="entry name" value="IMIDAZOLONEPROPIONASE"/>
    <property type="match status" value="1"/>
</dbReference>
<feature type="domain" description="Ty3 transposon capsid-like protein" evidence="2">
    <location>
        <begin position="297"/>
        <end position="424"/>
    </location>
</feature>
<dbReference type="InterPro" id="IPR045358">
    <property type="entry name" value="Ty3_capsid"/>
</dbReference>
<gene>
    <name evidence="3" type="ORF">RJ640_024013</name>
</gene>
<feature type="compositionally biased region" description="Polar residues" evidence="1">
    <location>
        <begin position="458"/>
        <end position="477"/>
    </location>
</feature>
<comment type="caution">
    <text evidence="3">The sequence shown here is derived from an EMBL/GenBank/DDBJ whole genome shotgun (WGS) entry which is preliminary data.</text>
</comment>
<evidence type="ECO:0000313" key="3">
    <source>
        <dbReference type="EMBL" id="KAK2994290.1"/>
    </source>
</evidence>
<dbReference type="PANTHER" id="PTHR22642:SF2">
    <property type="entry name" value="PROTEIN LONG AFTER FAR-RED 3"/>
    <property type="match status" value="1"/>
</dbReference>
<dbReference type="EMBL" id="JAVXUO010000216">
    <property type="protein sequence ID" value="KAK2994290.1"/>
    <property type="molecule type" value="Genomic_DNA"/>
</dbReference>
<organism evidence="3 4">
    <name type="scientific">Escallonia rubra</name>
    <dbReference type="NCBI Taxonomy" id="112253"/>
    <lineage>
        <taxon>Eukaryota</taxon>
        <taxon>Viridiplantae</taxon>
        <taxon>Streptophyta</taxon>
        <taxon>Embryophyta</taxon>
        <taxon>Tracheophyta</taxon>
        <taxon>Spermatophyta</taxon>
        <taxon>Magnoliopsida</taxon>
        <taxon>eudicotyledons</taxon>
        <taxon>Gunneridae</taxon>
        <taxon>Pentapetalae</taxon>
        <taxon>asterids</taxon>
        <taxon>campanulids</taxon>
        <taxon>Escalloniales</taxon>
        <taxon>Escalloniaceae</taxon>
        <taxon>Escallonia</taxon>
    </lineage>
</organism>
<proteinExistence type="predicted"/>
<feature type="region of interest" description="Disordered" evidence="1">
    <location>
        <begin position="230"/>
        <end position="249"/>
    </location>
</feature>
<sequence length="528" mass="60601">MLLVAVKDGDLKKKRQLWLQEDRSSEIPELKHGNSRRPDHLLDDADSAIKKLGLDRAQRGSYLFQSLLASNALLAFGSDWPVADIDPLNSIKTAMKRIPPGWENAWISSESAGRNCYWRWWSRMSLIDPSWPFLMKTFQMLTRGTSYSKDSMGYNTRQGKQHQLDEHVSLMEAQFADHFGAIDDQLVGLRESVSEISDLKLSVDQLRDELPVVRQGLTELRQMMNQLIHHREGESSGSGSKQSKLSREPEQLYNEYQHTSTGTPPPKLPKLEFPRFYGEDSYGWVRKAEKYFEFNYVEEQYKVSFASVHFDGQAEFWFGTYIKAKGIVSWPNFIRDLHARFSSLFRESVIGEFHKLRQITTVEQYYNAFETLRSILVSEGCKFEENYFIQSFVSGLKDDIRLEVEKFDVEDLSRAIFLARKQEASLNNMWHSPRTIARTQSASNNSSPATPPTTTSNWKSNPPQALPLTSHNPNTLGPPQKGLLPTPNQAPTHRFNRGFFDERRKKGLCYWCDEVFTPAHTCGGCCAK</sequence>
<protein>
    <recommendedName>
        <fullName evidence="2">Ty3 transposon capsid-like protein domain-containing protein</fullName>
    </recommendedName>
</protein>
<dbReference type="Pfam" id="PF19259">
    <property type="entry name" value="Ty3_capsid"/>
    <property type="match status" value="1"/>
</dbReference>